<gene>
    <name evidence="3" type="ORF">Ddye_003878</name>
</gene>
<dbReference type="Proteomes" id="UP001280121">
    <property type="component" value="Unassembled WGS sequence"/>
</dbReference>
<dbReference type="EMBL" id="JANJYI010000001">
    <property type="protein sequence ID" value="KAK2665304.1"/>
    <property type="molecule type" value="Genomic_DNA"/>
</dbReference>
<feature type="domain" description="RPN1 N-terminal" evidence="2">
    <location>
        <begin position="228"/>
        <end position="276"/>
    </location>
</feature>
<proteinExistence type="predicted"/>
<evidence type="ECO:0000256" key="1">
    <source>
        <dbReference type="SAM" id="Phobius"/>
    </source>
</evidence>
<keyword evidence="1" id="KW-0472">Membrane</keyword>
<dbReference type="AlphaFoldDB" id="A0AAE0CVV9"/>
<reference evidence="3" key="1">
    <citation type="journal article" date="2023" name="Plant J.">
        <title>Genome sequences and population genomics provide insights into the demographic history, inbreeding, and mutation load of two 'living fossil' tree species of Dipteronia.</title>
        <authorList>
            <person name="Feng Y."/>
            <person name="Comes H.P."/>
            <person name="Chen J."/>
            <person name="Zhu S."/>
            <person name="Lu R."/>
            <person name="Zhang X."/>
            <person name="Li P."/>
            <person name="Qiu J."/>
            <person name="Olsen K.M."/>
            <person name="Qiu Y."/>
        </authorList>
    </citation>
    <scope>NUCLEOTIDE SEQUENCE</scope>
    <source>
        <strain evidence="3">KIB01</strain>
    </source>
</reference>
<dbReference type="InterPro" id="IPR040892">
    <property type="entry name" value="RPN1_N"/>
</dbReference>
<name>A0AAE0CVV9_9ROSI</name>
<sequence>MDYSTTGRNRQLSSSWTNMVFDFQENAHALNNSFFLFYVESAHRSSLANMVFDFQENAHALNNSFSCFMVRSAYCDAHLIQCVCLDNIDWDRRVEKQPDKTPSTIDLLNTTQCQALGIDGVKIHQGNYFPLSPSLFSFYVAAKVLMFNLQVSFVNYKDLKYMLLEWIGMNTMMVYFMAAEGIFVGFINGWYYDDPHNTLLRLSGSNGDMGSYGHEYVSIMLKPEAVDLLMESYHMYLPGSDDILLLDTACMIYIKFEEYPNALQITLFLDKMQGIEFELDDDMVVEDEDRYALQDIINNSKLS</sequence>
<evidence type="ECO:0000259" key="2">
    <source>
        <dbReference type="Pfam" id="PF17781"/>
    </source>
</evidence>
<keyword evidence="4" id="KW-1185">Reference proteome</keyword>
<protein>
    <recommendedName>
        <fullName evidence="2">RPN1 N-terminal domain-containing protein</fullName>
    </recommendedName>
</protein>
<feature type="transmembrane region" description="Helical" evidence="1">
    <location>
        <begin position="135"/>
        <end position="153"/>
    </location>
</feature>
<evidence type="ECO:0000313" key="3">
    <source>
        <dbReference type="EMBL" id="KAK2665304.1"/>
    </source>
</evidence>
<keyword evidence="1" id="KW-0812">Transmembrane</keyword>
<keyword evidence="1" id="KW-1133">Transmembrane helix</keyword>
<accession>A0AAE0CVV9</accession>
<feature type="transmembrane region" description="Helical" evidence="1">
    <location>
        <begin position="173"/>
        <end position="192"/>
    </location>
</feature>
<comment type="caution">
    <text evidence="3">The sequence shown here is derived from an EMBL/GenBank/DDBJ whole genome shotgun (WGS) entry which is preliminary data.</text>
</comment>
<dbReference type="Pfam" id="PF17781">
    <property type="entry name" value="RPN1_RPN2_N"/>
    <property type="match status" value="1"/>
</dbReference>
<evidence type="ECO:0000313" key="4">
    <source>
        <dbReference type="Proteomes" id="UP001280121"/>
    </source>
</evidence>
<organism evidence="3 4">
    <name type="scientific">Dipteronia dyeriana</name>
    <dbReference type="NCBI Taxonomy" id="168575"/>
    <lineage>
        <taxon>Eukaryota</taxon>
        <taxon>Viridiplantae</taxon>
        <taxon>Streptophyta</taxon>
        <taxon>Embryophyta</taxon>
        <taxon>Tracheophyta</taxon>
        <taxon>Spermatophyta</taxon>
        <taxon>Magnoliopsida</taxon>
        <taxon>eudicotyledons</taxon>
        <taxon>Gunneridae</taxon>
        <taxon>Pentapetalae</taxon>
        <taxon>rosids</taxon>
        <taxon>malvids</taxon>
        <taxon>Sapindales</taxon>
        <taxon>Sapindaceae</taxon>
        <taxon>Hippocastanoideae</taxon>
        <taxon>Acereae</taxon>
        <taxon>Dipteronia</taxon>
    </lineage>
</organism>